<keyword evidence="4" id="KW-1185">Reference proteome</keyword>
<sequence length="751" mass="86408">MDNQNITIEEYIRLVEEKAQRHGRTFNWQTATFGKVENYEDEDDCFFKFEAEFPTIVFDNTLTSDTTLPYEPMISPPNKNKIDFRISLDEFDDEDYTNGTTRTNKYEELYVAEKLLADCDLKATNIVLQGLPPYVYAILNQHKVAKDIWDRVKLLMQGTKLSLQEKECKLYDKFNKFSFVKGETLYQYYWRFAQLINNMNVINMSMRPVQVNTKFLNSLPPEWCKFVTDVKLFPQVDLGFDVPVFNQGDYPIACLNKAMAFLTTIASSRFPSTNKQLRTSSNLGNQATIQDGRVIVQLVQGRQGQSYASTSYKGNATSSGGNNARGHARVVKCYNCQDEGHMARKCTQPKRTRNAAWFKEKAMLAEAQEAGQILDETEDLNAYDSDCDDVSNAKEVLMDNISNYGFDVISEIPHSNSYHNNIDNQSVHTMQDFKQTPLVDFSNNEIHSDSNIIIKGIFIANIHYFKNESKEKESKYMDKEIDLEKNIKELDNIVYKVGQSAQIVHMLTKPQVFYDDTYKQALGYQNPFYLKKDKRIKTTLYDGSVISKHHVASPLFDDEETLILDELQPSHPNTDQSASSLVKIEAPQELPKTEAWKPENIKNEDVGGMLIENSKNPEKLRTEKLEPRADGTLCLNGRIWLPCYGDLRTVIMHESHKSKYSIHPGSDKMYQDVKAEHQRPSGLLVQPEIPQWKWDNITMDFIMKLSKSSQGYDTIWVIVDRLTKSAILVPMRETDPMEKKLARMYLKEAQS</sequence>
<reference evidence="3" key="1">
    <citation type="journal article" date="2022" name="Int. J. Mol. Sci.">
        <title>Draft Genome of Tanacetum Coccineum: Genomic Comparison of Closely Related Tanacetum-Family Plants.</title>
        <authorList>
            <person name="Yamashiro T."/>
            <person name="Shiraishi A."/>
            <person name="Nakayama K."/>
            <person name="Satake H."/>
        </authorList>
    </citation>
    <scope>NUCLEOTIDE SEQUENCE</scope>
</reference>
<keyword evidence="1" id="KW-0862">Zinc</keyword>
<dbReference type="EMBL" id="BQNB010014228">
    <property type="protein sequence ID" value="GJT25643.1"/>
    <property type="molecule type" value="Genomic_DNA"/>
</dbReference>
<dbReference type="Proteomes" id="UP001151760">
    <property type="component" value="Unassembled WGS sequence"/>
</dbReference>
<gene>
    <name evidence="3" type="ORF">Tco_0895580</name>
</gene>
<dbReference type="InterPro" id="IPR001878">
    <property type="entry name" value="Znf_CCHC"/>
</dbReference>
<dbReference type="PANTHER" id="PTHR45835:SF99">
    <property type="entry name" value="CHROMO DOMAIN-CONTAINING PROTEIN-RELATED"/>
    <property type="match status" value="1"/>
</dbReference>
<dbReference type="Gene3D" id="4.10.60.10">
    <property type="entry name" value="Zinc finger, CCHC-type"/>
    <property type="match status" value="1"/>
</dbReference>
<dbReference type="InterPro" id="IPR036875">
    <property type="entry name" value="Znf_CCHC_sf"/>
</dbReference>
<protein>
    <submittedName>
        <fullName evidence="3">Retrovirus-related pol polyprotein from transposon TNT 1-94</fullName>
    </submittedName>
</protein>
<dbReference type="SMART" id="SM00343">
    <property type="entry name" value="ZnF_C2HC"/>
    <property type="match status" value="1"/>
</dbReference>
<dbReference type="PANTHER" id="PTHR45835">
    <property type="entry name" value="YALI0A06105P"/>
    <property type="match status" value="1"/>
</dbReference>
<comment type="caution">
    <text evidence="3">The sequence shown here is derived from an EMBL/GenBank/DDBJ whole genome shotgun (WGS) entry which is preliminary data.</text>
</comment>
<proteinExistence type="predicted"/>
<keyword evidence="1" id="KW-0479">Metal-binding</keyword>
<dbReference type="PROSITE" id="PS50158">
    <property type="entry name" value="ZF_CCHC"/>
    <property type="match status" value="1"/>
</dbReference>
<dbReference type="Pfam" id="PF14223">
    <property type="entry name" value="Retrotran_gag_2"/>
    <property type="match status" value="1"/>
</dbReference>
<dbReference type="Pfam" id="PF00098">
    <property type="entry name" value="zf-CCHC"/>
    <property type="match status" value="1"/>
</dbReference>
<dbReference type="InterPro" id="IPR036397">
    <property type="entry name" value="RNaseH_sf"/>
</dbReference>
<evidence type="ECO:0000313" key="4">
    <source>
        <dbReference type="Proteomes" id="UP001151760"/>
    </source>
</evidence>
<accession>A0ABQ5CG68</accession>
<dbReference type="SUPFAM" id="SSF57756">
    <property type="entry name" value="Retrovirus zinc finger-like domains"/>
    <property type="match status" value="1"/>
</dbReference>
<keyword evidence="1" id="KW-0863">Zinc-finger</keyword>
<dbReference type="Gene3D" id="3.30.420.10">
    <property type="entry name" value="Ribonuclease H-like superfamily/Ribonuclease H"/>
    <property type="match status" value="1"/>
</dbReference>
<reference evidence="3" key="2">
    <citation type="submission" date="2022-01" db="EMBL/GenBank/DDBJ databases">
        <authorList>
            <person name="Yamashiro T."/>
            <person name="Shiraishi A."/>
            <person name="Satake H."/>
            <person name="Nakayama K."/>
        </authorList>
    </citation>
    <scope>NUCLEOTIDE SEQUENCE</scope>
</reference>
<evidence type="ECO:0000259" key="2">
    <source>
        <dbReference type="PROSITE" id="PS50158"/>
    </source>
</evidence>
<feature type="domain" description="CCHC-type" evidence="2">
    <location>
        <begin position="332"/>
        <end position="348"/>
    </location>
</feature>
<name>A0ABQ5CG68_9ASTR</name>
<evidence type="ECO:0000313" key="3">
    <source>
        <dbReference type="EMBL" id="GJT25643.1"/>
    </source>
</evidence>
<evidence type="ECO:0000256" key="1">
    <source>
        <dbReference type="PROSITE-ProRule" id="PRU00047"/>
    </source>
</evidence>
<organism evidence="3 4">
    <name type="scientific">Tanacetum coccineum</name>
    <dbReference type="NCBI Taxonomy" id="301880"/>
    <lineage>
        <taxon>Eukaryota</taxon>
        <taxon>Viridiplantae</taxon>
        <taxon>Streptophyta</taxon>
        <taxon>Embryophyta</taxon>
        <taxon>Tracheophyta</taxon>
        <taxon>Spermatophyta</taxon>
        <taxon>Magnoliopsida</taxon>
        <taxon>eudicotyledons</taxon>
        <taxon>Gunneridae</taxon>
        <taxon>Pentapetalae</taxon>
        <taxon>asterids</taxon>
        <taxon>campanulids</taxon>
        <taxon>Asterales</taxon>
        <taxon>Asteraceae</taxon>
        <taxon>Asteroideae</taxon>
        <taxon>Anthemideae</taxon>
        <taxon>Anthemidinae</taxon>
        <taxon>Tanacetum</taxon>
    </lineage>
</organism>